<feature type="region of interest" description="Disordered" evidence="1">
    <location>
        <begin position="1"/>
        <end position="25"/>
    </location>
</feature>
<dbReference type="OrthoDB" id="339249at2759"/>
<sequence>MSSKIPSLIRPTNLRKPSAISNQINSGTNGFLSEAKHSLNKEKNLKNENKENYLLTSKLNSQATISFKVPRVAYLSDRSQNNISSTGIKYSSKIIARRESSDNQCNRNNKSQNILNQNIGKSKPSVKRNDRNDIKYLSIRQQNLIRERELRLENTKLKLEEIDNKHDQELLFSGLIESELKLQLEYLDENNYRYMEEIKTIQEFEKTLICEIANLENQFNEMEFAFSNLRDINTIKSLNDNFKLQNLDIEQTIQLLHREISECDNSIKFYELEGDDGELIVKNLRVPFNKSIEYALNLEKLLQNDKLLINQLQFRLHKLTKSPKFICRTYSSEIPQLSKVHISIPPCENKNTISYSFEENNNFKQFTTQKDEKYIGKDSLKLDIDIGKSQFSIGKEIIRFDKIIEFDDTKRPSSLLLTDLSKIDQQISDIIEKIDEPQTNMVFQPKINNTNNIIRRQSLLHSKMDFELKKNSSFNIDSPNNIDEKSTYYLVDINEQKEVEMDILLLINDFFNSIKLIFSEKNDLNDKSKRNTSHSFEVPSIFIANIGSNSTASRQTFWGTNNGRLVLINDGISEYTERYKIKNLDNKIPGILHSVIYQIYQNINHSSLFNWKLSATILMQKSIYKSENVENDFNHVDSRIKQLCNNGKPLVFNGGLTGYVNPEQKCFSDSFTPFNYHLRSNNNNDSSREIHCSDPIYKSETITNCEFKHSDDFISQIYKEIQALSPNFLGSINAYFLNEEELANLSEEHPVFHCIIILKIEAITLNSSISSNIVLTDFCIDENGAADNNIVDYLSIVKGNRVNNKFMDNIFQLRINHQTEPLIYTLVHSNI</sequence>
<name>A0A1J4MMR2_9CRYT</name>
<dbReference type="EMBL" id="LRBP01000013">
    <property type="protein sequence ID" value="OII74157.1"/>
    <property type="molecule type" value="Genomic_DNA"/>
</dbReference>
<evidence type="ECO:0000313" key="2">
    <source>
        <dbReference type="EMBL" id="OII74157.1"/>
    </source>
</evidence>
<keyword evidence="3" id="KW-1185">Reference proteome</keyword>
<protein>
    <submittedName>
        <fullName evidence="2">Uncharacterized protein</fullName>
    </submittedName>
</protein>
<gene>
    <name evidence="2" type="ORF">cubi_02959</name>
</gene>
<dbReference type="GeneID" id="39979749"/>
<reference evidence="2 3" key="1">
    <citation type="submission" date="2016-10" db="EMBL/GenBank/DDBJ databases">
        <title>Reductive evolution of mitochondrial metabolism and differential evolution of invasion-related proteins in Cryptosporidium.</title>
        <authorList>
            <person name="Liu S."/>
            <person name="Roellig D.M."/>
            <person name="Guo Y."/>
            <person name="Li N."/>
            <person name="Frace M.A."/>
            <person name="Tang K."/>
            <person name="Zhang L."/>
            <person name="Feng Y."/>
            <person name="Xiao L."/>
        </authorList>
    </citation>
    <scope>NUCLEOTIDE SEQUENCE [LARGE SCALE GENOMIC DNA]</scope>
    <source>
        <strain evidence="2">39726</strain>
    </source>
</reference>
<dbReference type="RefSeq" id="XP_028875377.1">
    <property type="nucleotide sequence ID" value="XM_029019970.1"/>
</dbReference>
<comment type="caution">
    <text evidence="2">The sequence shown here is derived from an EMBL/GenBank/DDBJ whole genome shotgun (WGS) entry which is preliminary data.</text>
</comment>
<proteinExistence type="predicted"/>
<accession>A0A1J4MMR2</accession>
<evidence type="ECO:0000313" key="3">
    <source>
        <dbReference type="Proteomes" id="UP000186176"/>
    </source>
</evidence>
<evidence type="ECO:0000256" key="1">
    <source>
        <dbReference type="SAM" id="MobiDB-lite"/>
    </source>
</evidence>
<dbReference type="VEuPathDB" id="CryptoDB:cubi_02959"/>
<organism evidence="2 3">
    <name type="scientific">Cryptosporidium ubiquitum</name>
    <dbReference type="NCBI Taxonomy" id="857276"/>
    <lineage>
        <taxon>Eukaryota</taxon>
        <taxon>Sar</taxon>
        <taxon>Alveolata</taxon>
        <taxon>Apicomplexa</taxon>
        <taxon>Conoidasida</taxon>
        <taxon>Coccidia</taxon>
        <taxon>Eucoccidiorida</taxon>
        <taxon>Eimeriorina</taxon>
        <taxon>Cryptosporidiidae</taxon>
        <taxon>Cryptosporidium</taxon>
    </lineage>
</organism>
<dbReference type="AlphaFoldDB" id="A0A1J4MMR2"/>
<dbReference type="Proteomes" id="UP000186176">
    <property type="component" value="Unassembled WGS sequence"/>
</dbReference>